<proteinExistence type="predicted"/>
<gene>
    <name evidence="2" type="ORF">MONAX_5E027583</name>
</gene>
<comment type="caution">
    <text evidence="2">The sequence shown here is derived from an EMBL/GenBank/DDBJ whole genome shotgun (WGS) entry which is preliminary data.</text>
</comment>
<keyword evidence="3" id="KW-1185">Reference proteome</keyword>
<accession>A0A5E4BVH9</accession>
<evidence type="ECO:0000313" key="3">
    <source>
        <dbReference type="Proteomes" id="UP000335636"/>
    </source>
</evidence>
<sequence>MLKNASPRGPAVPCELKPGIPSKILSQVTSLWPLLLTIQQALEVQQVCVLLLGTQVSHLTSKSRGYTAGRPCRGQTWTPSPWTPSLASNQEEPEEQIILPSSWAGRSQPLTRAFCSLPFLSQAHFK</sequence>
<name>A0A5E4BVH9_MARMO</name>
<organism evidence="2 3">
    <name type="scientific">Marmota monax</name>
    <name type="common">Woodchuck</name>
    <dbReference type="NCBI Taxonomy" id="9995"/>
    <lineage>
        <taxon>Eukaryota</taxon>
        <taxon>Metazoa</taxon>
        <taxon>Chordata</taxon>
        <taxon>Craniata</taxon>
        <taxon>Vertebrata</taxon>
        <taxon>Euteleostomi</taxon>
        <taxon>Mammalia</taxon>
        <taxon>Eutheria</taxon>
        <taxon>Euarchontoglires</taxon>
        <taxon>Glires</taxon>
        <taxon>Rodentia</taxon>
        <taxon>Sciuromorpha</taxon>
        <taxon>Sciuridae</taxon>
        <taxon>Xerinae</taxon>
        <taxon>Marmotini</taxon>
        <taxon>Marmota</taxon>
    </lineage>
</organism>
<feature type="compositionally biased region" description="Polar residues" evidence="1">
    <location>
        <begin position="75"/>
        <end position="90"/>
    </location>
</feature>
<dbReference type="AlphaFoldDB" id="A0A5E4BVH9"/>
<dbReference type="Proteomes" id="UP000335636">
    <property type="component" value="Unassembled WGS sequence"/>
</dbReference>
<protein>
    <submittedName>
        <fullName evidence="2">Uncharacterized protein</fullName>
    </submittedName>
</protein>
<evidence type="ECO:0000313" key="2">
    <source>
        <dbReference type="EMBL" id="VTJ72939.1"/>
    </source>
</evidence>
<dbReference type="EMBL" id="CABDUW010000651">
    <property type="protein sequence ID" value="VTJ72939.1"/>
    <property type="molecule type" value="Genomic_DNA"/>
</dbReference>
<feature type="region of interest" description="Disordered" evidence="1">
    <location>
        <begin position="70"/>
        <end position="92"/>
    </location>
</feature>
<reference evidence="2" key="1">
    <citation type="submission" date="2019-04" db="EMBL/GenBank/DDBJ databases">
        <authorList>
            <person name="Alioto T."/>
            <person name="Alioto T."/>
        </authorList>
    </citation>
    <scope>NUCLEOTIDE SEQUENCE [LARGE SCALE GENOMIC DNA]</scope>
</reference>
<evidence type="ECO:0000256" key="1">
    <source>
        <dbReference type="SAM" id="MobiDB-lite"/>
    </source>
</evidence>